<reference evidence="2" key="1">
    <citation type="journal article" date="2014" name="PLoS ONE">
        <title>Transcriptome-Based Identification of ABC Transporters in the Western Tarnished Plant Bug Lygus hesperus.</title>
        <authorList>
            <person name="Hull J.J."/>
            <person name="Chaney K."/>
            <person name="Geib S.M."/>
            <person name="Fabrick J.A."/>
            <person name="Brent C.S."/>
            <person name="Walsh D."/>
            <person name="Lavine L.C."/>
        </authorList>
    </citation>
    <scope>NUCLEOTIDE SEQUENCE</scope>
</reference>
<organism evidence="2">
    <name type="scientific">Lygus hesperus</name>
    <name type="common">Western plant bug</name>
    <dbReference type="NCBI Taxonomy" id="30085"/>
    <lineage>
        <taxon>Eukaryota</taxon>
        <taxon>Metazoa</taxon>
        <taxon>Ecdysozoa</taxon>
        <taxon>Arthropoda</taxon>
        <taxon>Hexapoda</taxon>
        <taxon>Insecta</taxon>
        <taxon>Pterygota</taxon>
        <taxon>Neoptera</taxon>
        <taxon>Paraneoptera</taxon>
        <taxon>Hemiptera</taxon>
        <taxon>Heteroptera</taxon>
        <taxon>Panheteroptera</taxon>
        <taxon>Cimicomorpha</taxon>
        <taxon>Miridae</taxon>
        <taxon>Mirini</taxon>
        <taxon>Lygus</taxon>
    </lineage>
</organism>
<keyword evidence="2" id="KW-0436">Ligase</keyword>
<name>A0A0A9W5A6_LYGHE</name>
<reference evidence="2" key="2">
    <citation type="submission" date="2014-07" db="EMBL/GenBank/DDBJ databases">
        <authorList>
            <person name="Hull J."/>
        </authorList>
    </citation>
    <scope>NUCLEOTIDE SEQUENCE</scope>
</reference>
<gene>
    <name evidence="2" type="primary">pheS_2</name>
    <name evidence="2" type="ORF">CM83_11213</name>
</gene>
<evidence type="ECO:0000313" key="2">
    <source>
        <dbReference type="EMBL" id="JAG01658.1"/>
    </source>
</evidence>
<dbReference type="GO" id="GO:0016874">
    <property type="term" value="F:ligase activity"/>
    <property type="evidence" value="ECO:0007669"/>
    <property type="project" value="UniProtKB-KW"/>
</dbReference>
<protein>
    <submittedName>
        <fullName evidence="2">Phenylalanine--tRNA ligase alpha subunit</fullName>
    </submittedName>
</protein>
<dbReference type="EMBL" id="GBHO01041946">
    <property type="protein sequence ID" value="JAG01658.1"/>
    <property type="molecule type" value="Transcribed_RNA"/>
</dbReference>
<dbReference type="EMBL" id="GBRD01016603">
    <property type="protein sequence ID" value="JAG49223.1"/>
    <property type="molecule type" value="Transcribed_RNA"/>
</dbReference>
<reference evidence="3" key="3">
    <citation type="submission" date="2014-09" db="EMBL/GenBank/DDBJ databases">
        <authorList>
            <person name="Magalhaes I.L.F."/>
            <person name="Oliveira U."/>
            <person name="Santos F.R."/>
            <person name="Vidigal T.H.D.A."/>
            <person name="Brescovit A.D."/>
            <person name="Santos A.J."/>
        </authorList>
    </citation>
    <scope>NUCLEOTIDE SEQUENCE</scope>
</reference>
<feature type="compositionally biased region" description="Basic and acidic residues" evidence="1">
    <location>
        <begin position="151"/>
        <end position="166"/>
    </location>
</feature>
<dbReference type="AlphaFoldDB" id="A0A0A9W5A6"/>
<sequence>MADNKKMRKFEGTCYIPGEQLAMMAKYYRGANLNLNLTLVEDEGIMKESLESSCWCSKLDDVERMKLRHMKGDAWAISHEHHSGGDQANTMGRGPMNCCFGAGKSPKEMKGELEAGVDKGTDTMSLYNHPPRRDYHDPRFDAWRGPQPMQDHYDGDRNFRRKDSQRRGFLPPYNIDENRPNHNIHAYYAAKSQNNDYYNTHQYRRSIDHEMEDDIASRYTAEESDNDIKCVVCKKDVCAVCKNPIRGWPCHCKCVMPNAGLCNECDMQCDKESGKEDVISKGQQQQQPQSETNWSNLMLLLMGSQMFNRAQNTGPSCKCDVK</sequence>
<evidence type="ECO:0000256" key="1">
    <source>
        <dbReference type="SAM" id="MobiDB-lite"/>
    </source>
</evidence>
<evidence type="ECO:0000313" key="3">
    <source>
        <dbReference type="EMBL" id="JAG49223.1"/>
    </source>
</evidence>
<accession>A0A0A9W5A6</accession>
<feature type="region of interest" description="Disordered" evidence="1">
    <location>
        <begin position="137"/>
        <end position="175"/>
    </location>
</feature>
<proteinExistence type="predicted"/>